<proteinExistence type="predicted"/>
<dbReference type="Pfam" id="PF01557">
    <property type="entry name" value="FAA_hydrolase"/>
    <property type="match status" value="1"/>
</dbReference>
<comment type="caution">
    <text evidence="3">The sequence shown here is derived from an EMBL/GenBank/DDBJ whole genome shotgun (WGS) entry which is preliminary data.</text>
</comment>
<dbReference type="Proteomes" id="UP000021053">
    <property type="component" value="Unassembled WGS sequence"/>
</dbReference>
<reference evidence="3 4" key="1">
    <citation type="submission" date="2013-07" db="EMBL/GenBank/DDBJ databases">
        <authorList>
            <consortium name="DOE Joint Genome Institute"/>
            <person name="Eisen J."/>
            <person name="Huntemann M."/>
            <person name="Han J."/>
            <person name="Chen A."/>
            <person name="Kyrpides N."/>
            <person name="Mavromatis K."/>
            <person name="Markowitz V."/>
            <person name="Palaniappan K."/>
            <person name="Ivanova N."/>
            <person name="Schaumberg A."/>
            <person name="Pati A."/>
            <person name="Liolios K."/>
            <person name="Nordberg H.P."/>
            <person name="Cantor M.N."/>
            <person name="Hua S.X."/>
            <person name="Woyke T."/>
        </authorList>
    </citation>
    <scope>NUCLEOTIDE SEQUENCE [LARGE SCALE GENOMIC DNA]</scope>
    <source>
        <strain evidence="3 4">DSM 44712</strain>
    </source>
</reference>
<evidence type="ECO:0000256" key="1">
    <source>
        <dbReference type="ARBA" id="ARBA00022723"/>
    </source>
</evidence>
<dbReference type="HOGENOM" id="CLU_028458_3_3_11"/>
<dbReference type="GO" id="GO:0046872">
    <property type="term" value="F:metal ion binding"/>
    <property type="evidence" value="ECO:0007669"/>
    <property type="project" value="UniProtKB-KW"/>
</dbReference>
<accession>A0A011ACF7</accession>
<dbReference type="Gene3D" id="3.90.850.10">
    <property type="entry name" value="Fumarylacetoacetase-like, C-terminal domain"/>
    <property type="match status" value="1"/>
</dbReference>
<dbReference type="AlphaFoldDB" id="A0A011ACF7"/>
<dbReference type="RefSeq" id="WP_035848488.1">
    <property type="nucleotide sequence ID" value="NZ_KK073874.1"/>
</dbReference>
<dbReference type="PANTHER" id="PTHR11820">
    <property type="entry name" value="ACYLPYRUVASE"/>
    <property type="match status" value="1"/>
</dbReference>
<name>A0A011ACF7_9ACTN</name>
<keyword evidence="1" id="KW-0479">Metal-binding</keyword>
<dbReference type="SUPFAM" id="SSF56529">
    <property type="entry name" value="FAH"/>
    <property type="match status" value="1"/>
</dbReference>
<dbReference type="InterPro" id="IPR036663">
    <property type="entry name" value="Fumarylacetoacetase_C_sf"/>
</dbReference>
<evidence type="ECO:0000313" key="4">
    <source>
        <dbReference type="Proteomes" id="UP000021053"/>
    </source>
</evidence>
<keyword evidence="4" id="KW-1185">Reference proteome</keyword>
<dbReference type="EMBL" id="JFBT01000001">
    <property type="protein sequence ID" value="EXG79716.1"/>
    <property type="molecule type" value="Genomic_DNA"/>
</dbReference>
<organism evidence="3 4">
    <name type="scientific">Cryptosporangium arvum DSM 44712</name>
    <dbReference type="NCBI Taxonomy" id="927661"/>
    <lineage>
        <taxon>Bacteria</taxon>
        <taxon>Bacillati</taxon>
        <taxon>Actinomycetota</taxon>
        <taxon>Actinomycetes</taxon>
        <taxon>Cryptosporangiales</taxon>
        <taxon>Cryptosporangiaceae</taxon>
        <taxon>Cryptosporangium</taxon>
    </lineage>
</organism>
<protein>
    <submittedName>
        <fullName evidence="3">2-keto-4-pentenoate hydratase/2-oxohepta-3-ene-1,7-dioic acid hydratase</fullName>
    </submittedName>
</protein>
<dbReference type="InterPro" id="IPR011234">
    <property type="entry name" value="Fumarylacetoacetase-like_C"/>
</dbReference>
<dbReference type="PANTHER" id="PTHR11820:SF7">
    <property type="entry name" value="ACYLPYRUVASE FAHD1, MITOCHONDRIAL"/>
    <property type="match status" value="1"/>
</dbReference>
<feature type="domain" description="Fumarylacetoacetase-like C-terminal" evidence="2">
    <location>
        <begin position="70"/>
        <end position="272"/>
    </location>
</feature>
<dbReference type="OrthoDB" id="9805307at2"/>
<sequence>METLVTRYGIARVEGDELAVVDLPYPDLSALLAAGATLAEVDGAAVTRRLPKADLDEVALAPLSLRTTSVWGVGLNYHGKAALTGRPVPTSPILFLKPTTALSGHRDALAIPAGLTEQFDYEAEVGIVIGRALADVSPAEVLGSVAGIIAANDTTARDVMKATGAPVLAKGFPGCAPLGATVLPWGEIPDPNAIPVASWVDGEQRQSSTTADLIFDVADLVSRLSRYARLEPGDVVLTGTPPGTGQDRNEFLRAGQQVTIAVGGLTPLVNTIS</sequence>
<dbReference type="GO" id="GO:0018773">
    <property type="term" value="F:acetylpyruvate hydrolase activity"/>
    <property type="evidence" value="ECO:0007669"/>
    <property type="project" value="TreeGrafter"/>
</dbReference>
<gene>
    <name evidence="3" type="ORF">CryarDRAFT_0760</name>
</gene>
<evidence type="ECO:0000313" key="3">
    <source>
        <dbReference type="EMBL" id="EXG79716.1"/>
    </source>
</evidence>
<evidence type="ECO:0000259" key="2">
    <source>
        <dbReference type="Pfam" id="PF01557"/>
    </source>
</evidence>